<comment type="subcellular location">
    <subcellularLocation>
        <location evidence="5">Cytoplasm</location>
    </subcellularLocation>
</comment>
<proteinExistence type="inferred from homology"/>
<dbReference type="Gene3D" id="3.30.420.140">
    <property type="entry name" value="YqgF/RNase H-like domain"/>
    <property type="match status" value="1"/>
</dbReference>
<comment type="similarity">
    <text evidence="5">Belongs to the YqgF HJR family.</text>
</comment>
<dbReference type="PANTHER" id="PTHR33317:SF4">
    <property type="entry name" value="POLYNUCLEOTIDYL TRANSFERASE, RIBONUCLEASE H-LIKE SUPERFAMILY PROTEIN"/>
    <property type="match status" value="1"/>
</dbReference>
<evidence type="ECO:0000313" key="7">
    <source>
        <dbReference type="EMBL" id="GGC90469.1"/>
    </source>
</evidence>
<dbReference type="SUPFAM" id="SSF53098">
    <property type="entry name" value="Ribonuclease H-like"/>
    <property type="match status" value="1"/>
</dbReference>
<evidence type="ECO:0000313" key="8">
    <source>
        <dbReference type="Proteomes" id="UP000597301"/>
    </source>
</evidence>
<keyword evidence="1 5" id="KW-0963">Cytoplasm</keyword>
<accession>A0ABQ1P3Y5</accession>
<gene>
    <name evidence="7" type="ORF">GCM10011382_20950</name>
</gene>
<dbReference type="InterPro" id="IPR005227">
    <property type="entry name" value="YqgF"/>
</dbReference>
<dbReference type="HAMAP" id="MF_00651">
    <property type="entry name" value="Nuclease_YqgF"/>
    <property type="match status" value="1"/>
</dbReference>
<evidence type="ECO:0000256" key="3">
    <source>
        <dbReference type="ARBA" id="ARBA00022722"/>
    </source>
</evidence>
<reference evidence="8" key="1">
    <citation type="journal article" date="2019" name="Int. J. Syst. Evol. Microbiol.">
        <title>The Global Catalogue of Microorganisms (GCM) 10K type strain sequencing project: providing services to taxonomists for standard genome sequencing and annotation.</title>
        <authorList>
            <consortium name="The Broad Institute Genomics Platform"/>
            <consortium name="The Broad Institute Genome Sequencing Center for Infectious Disease"/>
            <person name="Wu L."/>
            <person name="Ma J."/>
        </authorList>
    </citation>
    <scope>NUCLEOTIDE SEQUENCE [LARGE SCALE GENOMIC DNA]</scope>
    <source>
        <strain evidence="8">CGMCC 1.15122</strain>
    </source>
</reference>
<evidence type="ECO:0000256" key="1">
    <source>
        <dbReference type="ARBA" id="ARBA00022490"/>
    </source>
</evidence>
<feature type="domain" description="YqgF/RNase H-like" evidence="6">
    <location>
        <begin position="19"/>
        <end position="119"/>
    </location>
</feature>
<dbReference type="Pfam" id="PF03652">
    <property type="entry name" value="RuvX"/>
    <property type="match status" value="1"/>
</dbReference>
<dbReference type="EMBL" id="BMHM01000004">
    <property type="protein sequence ID" value="GGC90469.1"/>
    <property type="molecule type" value="Genomic_DNA"/>
</dbReference>
<protein>
    <recommendedName>
        <fullName evidence="5">Putative pre-16S rRNA nuclease</fullName>
        <ecNumber evidence="5">3.1.-.-</ecNumber>
    </recommendedName>
</protein>
<dbReference type="PANTHER" id="PTHR33317">
    <property type="entry name" value="POLYNUCLEOTIDYL TRANSFERASE, RIBONUCLEASE H-LIKE SUPERFAMILY PROTEIN"/>
    <property type="match status" value="1"/>
</dbReference>
<dbReference type="NCBIfam" id="TIGR00250">
    <property type="entry name" value="RNAse_H_YqgF"/>
    <property type="match status" value="1"/>
</dbReference>
<dbReference type="InterPro" id="IPR037027">
    <property type="entry name" value="YqgF/RNaseH-like_dom_sf"/>
</dbReference>
<dbReference type="SMART" id="SM00732">
    <property type="entry name" value="YqgFc"/>
    <property type="match status" value="1"/>
</dbReference>
<evidence type="ECO:0000259" key="6">
    <source>
        <dbReference type="SMART" id="SM00732"/>
    </source>
</evidence>
<organism evidence="7 8">
    <name type="scientific">Vreelandella lutescens</name>
    <dbReference type="NCBI Taxonomy" id="1602943"/>
    <lineage>
        <taxon>Bacteria</taxon>
        <taxon>Pseudomonadati</taxon>
        <taxon>Pseudomonadota</taxon>
        <taxon>Gammaproteobacteria</taxon>
        <taxon>Oceanospirillales</taxon>
        <taxon>Halomonadaceae</taxon>
        <taxon>Vreelandella</taxon>
    </lineage>
</organism>
<evidence type="ECO:0000256" key="4">
    <source>
        <dbReference type="ARBA" id="ARBA00022801"/>
    </source>
</evidence>
<comment type="function">
    <text evidence="5">Could be a nuclease involved in processing of the 5'-end of pre-16S rRNA.</text>
</comment>
<keyword evidence="2 5" id="KW-0690">Ribosome biogenesis</keyword>
<evidence type="ECO:0000256" key="2">
    <source>
        <dbReference type="ARBA" id="ARBA00022517"/>
    </source>
</evidence>
<dbReference type="CDD" id="cd16964">
    <property type="entry name" value="YqgF"/>
    <property type="match status" value="1"/>
</dbReference>
<comment type="caution">
    <text evidence="7">The sequence shown here is derived from an EMBL/GenBank/DDBJ whole genome shotgun (WGS) entry which is preliminary data.</text>
</comment>
<dbReference type="InterPro" id="IPR012337">
    <property type="entry name" value="RNaseH-like_sf"/>
</dbReference>
<keyword evidence="3 5" id="KW-0540">Nuclease</keyword>
<keyword evidence="8" id="KW-1185">Reference proteome</keyword>
<evidence type="ECO:0000256" key="5">
    <source>
        <dbReference type="HAMAP-Rule" id="MF_00651"/>
    </source>
</evidence>
<dbReference type="EC" id="3.1.-.-" evidence="5"/>
<dbReference type="InterPro" id="IPR006641">
    <property type="entry name" value="YqgF/RNaseH-like_dom"/>
</dbReference>
<dbReference type="Proteomes" id="UP000597301">
    <property type="component" value="Unassembled WGS sequence"/>
</dbReference>
<keyword evidence="4 5" id="KW-0378">Hydrolase</keyword>
<sequence length="163" mass="18050">MHKRAVGWGVSGMADNGQRLILAFDFGTRRIGVAVGNELLHSARELMPLPARDGIPDWNVVTRLIEEWQPDLFVVGLPLNMDGTESLMSTRARKFGNRLHGRYGKPCEMVDERGSTQEAKRIAHTAGHRGNYREESVDGIAAVLILEGWFAHQEGLPGGRSAY</sequence>
<name>A0ABQ1P3Y5_9GAMM</name>